<dbReference type="Proteomes" id="UP000681722">
    <property type="component" value="Unassembled WGS sequence"/>
</dbReference>
<evidence type="ECO:0000313" key="10">
    <source>
        <dbReference type="Proteomes" id="UP000681722"/>
    </source>
</evidence>
<keyword evidence="3" id="KW-0540">Nuclease</keyword>
<dbReference type="GO" id="GO:0016787">
    <property type="term" value="F:hydrolase activity"/>
    <property type="evidence" value="ECO:0007669"/>
    <property type="project" value="UniProtKB-KW"/>
</dbReference>
<comment type="caution">
    <text evidence="9">The sequence shown here is derived from an EMBL/GenBank/DDBJ whole genome shotgun (WGS) entry which is preliminary data.</text>
</comment>
<dbReference type="GO" id="GO:0003964">
    <property type="term" value="F:RNA-directed DNA polymerase activity"/>
    <property type="evidence" value="ECO:0007669"/>
    <property type="project" value="UniProtKB-KW"/>
</dbReference>
<dbReference type="OrthoDB" id="115435at2759"/>
<dbReference type="SUPFAM" id="SSF56672">
    <property type="entry name" value="DNA/RNA polymerases"/>
    <property type="match status" value="1"/>
</dbReference>
<evidence type="ECO:0000256" key="2">
    <source>
        <dbReference type="ARBA" id="ARBA00022695"/>
    </source>
</evidence>
<dbReference type="InterPro" id="IPR041588">
    <property type="entry name" value="Integrase_H2C2"/>
</dbReference>
<dbReference type="PANTHER" id="PTHR37984">
    <property type="entry name" value="PROTEIN CBG26694"/>
    <property type="match status" value="1"/>
</dbReference>
<dbReference type="PANTHER" id="PTHR37984:SF5">
    <property type="entry name" value="PROTEIN NYNRIN-LIKE"/>
    <property type="match status" value="1"/>
</dbReference>
<evidence type="ECO:0000256" key="1">
    <source>
        <dbReference type="ARBA" id="ARBA00022679"/>
    </source>
</evidence>
<dbReference type="Gene3D" id="1.10.340.70">
    <property type="match status" value="1"/>
</dbReference>
<feature type="domain" description="Integrase zinc-binding" evidence="8">
    <location>
        <begin position="279"/>
        <end position="335"/>
    </location>
</feature>
<keyword evidence="5" id="KW-0378">Hydrolase</keyword>
<accession>A0A8S2WXY4</accession>
<protein>
    <recommendedName>
        <fullName evidence="11">Polyprotein</fullName>
    </recommendedName>
</protein>
<keyword evidence="2" id="KW-0548">Nucleotidyltransferase</keyword>
<evidence type="ECO:0000256" key="4">
    <source>
        <dbReference type="ARBA" id="ARBA00022759"/>
    </source>
</evidence>
<dbReference type="AlphaFoldDB" id="A0A8S2WXY4"/>
<dbReference type="Pfam" id="PF17917">
    <property type="entry name" value="RT_RNaseH"/>
    <property type="match status" value="1"/>
</dbReference>
<gene>
    <name evidence="9" type="ORF">SRO942_LOCUS42984</name>
</gene>
<dbReference type="InterPro" id="IPR050951">
    <property type="entry name" value="Retrovirus_Pol_polyprotein"/>
</dbReference>
<evidence type="ECO:0000259" key="7">
    <source>
        <dbReference type="Pfam" id="PF17917"/>
    </source>
</evidence>
<evidence type="ECO:0008006" key="11">
    <source>
        <dbReference type="Google" id="ProtNLM"/>
    </source>
</evidence>
<dbReference type="InterPro" id="IPR043502">
    <property type="entry name" value="DNA/RNA_pol_sf"/>
</dbReference>
<keyword evidence="1" id="KW-0808">Transferase</keyword>
<dbReference type="CDD" id="cd09274">
    <property type="entry name" value="RNase_HI_RT_Ty3"/>
    <property type="match status" value="1"/>
</dbReference>
<evidence type="ECO:0000259" key="8">
    <source>
        <dbReference type="Pfam" id="PF17921"/>
    </source>
</evidence>
<keyword evidence="4" id="KW-0255">Endonuclease</keyword>
<dbReference type="GO" id="GO:0004519">
    <property type="term" value="F:endonuclease activity"/>
    <property type="evidence" value="ECO:0007669"/>
    <property type="project" value="UniProtKB-KW"/>
</dbReference>
<reference evidence="9" key="1">
    <citation type="submission" date="2021-02" db="EMBL/GenBank/DDBJ databases">
        <authorList>
            <person name="Nowell W R."/>
        </authorList>
    </citation>
    <scope>NUCLEOTIDE SEQUENCE</scope>
</reference>
<feature type="domain" description="Reverse transcriptase RNase H-like" evidence="7">
    <location>
        <begin position="44"/>
        <end position="120"/>
    </location>
</feature>
<feature type="non-terminal residue" evidence="9">
    <location>
        <position position="1"/>
    </location>
</feature>
<evidence type="ECO:0000256" key="5">
    <source>
        <dbReference type="ARBA" id="ARBA00022801"/>
    </source>
</evidence>
<name>A0A8S2WXY4_9BILA</name>
<organism evidence="9 10">
    <name type="scientific">Didymodactylos carnosus</name>
    <dbReference type="NCBI Taxonomy" id="1234261"/>
    <lineage>
        <taxon>Eukaryota</taxon>
        <taxon>Metazoa</taxon>
        <taxon>Spiralia</taxon>
        <taxon>Gnathifera</taxon>
        <taxon>Rotifera</taxon>
        <taxon>Eurotatoria</taxon>
        <taxon>Bdelloidea</taxon>
        <taxon>Philodinida</taxon>
        <taxon>Philodinidae</taxon>
        <taxon>Didymodactylos</taxon>
    </lineage>
</organism>
<dbReference type="Pfam" id="PF17921">
    <property type="entry name" value="Integrase_H2C2"/>
    <property type="match status" value="1"/>
</dbReference>
<evidence type="ECO:0000313" key="9">
    <source>
        <dbReference type="EMBL" id="CAF4465307.1"/>
    </source>
</evidence>
<dbReference type="InterPro" id="IPR041373">
    <property type="entry name" value="RT_RNaseH"/>
</dbReference>
<keyword evidence="6" id="KW-0695">RNA-directed DNA polymerase</keyword>
<proteinExistence type="predicted"/>
<dbReference type="FunFam" id="1.10.340.70:FF:000001">
    <property type="entry name" value="Retrovirus-related Pol polyprotein from transposon gypsy-like Protein"/>
    <property type="match status" value="1"/>
</dbReference>
<evidence type="ECO:0000256" key="3">
    <source>
        <dbReference type="ARBA" id="ARBA00022722"/>
    </source>
</evidence>
<evidence type="ECO:0000256" key="6">
    <source>
        <dbReference type="ARBA" id="ARBA00022918"/>
    </source>
</evidence>
<sequence length="372" mass="43190">MRSHIQNLTQHIEHPKQKQQVEEILWHNKDLFDSGPAIVNIHHGDHPVAYLSKKFTASQSRWSTTEQECYALICSLEKWHIYLSGTKFIWETDHQPLKQLNLKAQTNKKCERWRLKIAEYDYIVQHIKGINNAMPDYLSRSPVDDAEEDLDENIFVCSKSTQTDMESLIASSIIIAAVQTRSKTNQQTSTNNSETITTALPDLNKFFSARQSNIDSRVILREDHIIPFTLDQLRKAQHQDDQVKQIILNIKNQKKYMFKNDLLIRQTSPPVPYVPKGHFRSSILKIFHGTPANGAHFGRDRTVDKIKKRYFWPSMIKDIENHVQSCLRCAQFNPRRRKPPRLLKPIKPPEGVWQLLAMDFHGPITPVSTRGN</sequence>
<dbReference type="EMBL" id="CAJOBC010100140">
    <property type="protein sequence ID" value="CAF4465307.1"/>
    <property type="molecule type" value="Genomic_DNA"/>
</dbReference>